<evidence type="ECO:0000313" key="2">
    <source>
        <dbReference type="Proteomes" id="UP001064048"/>
    </source>
</evidence>
<proteinExistence type="predicted"/>
<organism evidence="1 2">
    <name type="scientific">Choristoneura fumiferana</name>
    <name type="common">Spruce budworm moth</name>
    <name type="synonym">Archips fumiferana</name>
    <dbReference type="NCBI Taxonomy" id="7141"/>
    <lineage>
        <taxon>Eukaryota</taxon>
        <taxon>Metazoa</taxon>
        <taxon>Ecdysozoa</taxon>
        <taxon>Arthropoda</taxon>
        <taxon>Hexapoda</taxon>
        <taxon>Insecta</taxon>
        <taxon>Pterygota</taxon>
        <taxon>Neoptera</taxon>
        <taxon>Endopterygota</taxon>
        <taxon>Lepidoptera</taxon>
        <taxon>Glossata</taxon>
        <taxon>Ditrysia</taxon>
        <taxon>Tortricoidea</taxon>
        <taxon>Tortricidae</taxon>
        <taxon>Tortricinae</taxon>
        <taxon>Choristoneura</taxon>
    </lineage>
</organism>
<name>A0ACC0JGH5_CHOFU</name>
<reference evidence="1 2" key="1">
    <citation type="journal article" date="2022" name="Genome Biol. Evol.">
        <title>The Spruce Budworm Genome: Reconstructing the Evolutionary History of Antifreeze Proteins.</title>
        <authorList>
            <person name="Beliveau C."/>
            <person name="Gagne P."/>
            <person name="Picq S."/>
            <person name="Vernygora O."/>
            <person name="Keeling C.I."/>
            <person name="Pinkney K."/>
            <person name="Doucet D."/>
            <person name="Wen F."/>
            <person name="Johnston J.S."/>
            <person name="Maaroufi H."/>
            <person name="Boyle B."/>
            <person name="Laroche J."/>
            <person name="Dewar K."/>
            <person name="Juretic N."/>
            <person name="Blackburn G."/>
            <person name="Nisole A."/>
            <person name="Brunet B."/>
            <person name="Brandao M."/>
            <person name="Lumley L."/>
            <person name="Duan J."/>
            <person name="Quan G."/>
            <person name="Lucarotti C.J."/>
            <person name="Roe A.D."/>
            <person name="Sperling F.A.H."/>
            <person name="Levesque R.C."/>
            <person name="Cusson M."/>
        </authorList>
    </citation>
    <scope>NUCLEOTIDE SEQUENCE [LARGE SCALE GENOMIC DNA]</scope>
    <source>
        <strain evidence="1">Glfc:IPQL:Cfum</strain>
    </source>
</reference>
<dbReference type="EMBL" id="CM046125">
    <property type="protein sequence ID" value="KAI8423261.1"/>
    <property type="molecule type" value="Genomic_DNA"/>
</dbReference>
<keyword evidence="2" id="KW-1185">Reference proteome</keyword>
<gene>
    <name evidence="1" type="ORF">MSG28_014290</name>
</gene>
<comment type="caution">
    <text evidence="1">The sequence shown here is derived from an EMBL/GenBank/DDBJ whole genome shotgun (WGS) entry which is preliminary data.</text>
</comment>
<dbReference type="Proteomes" id="UP001064048">
    <property type="component" value="Chromosome 25"/>
</dbReference>
<sequence>MSGTEDAPKRKRGRPSGKNRVPLSTEERRARNALYERERREGLGEALKDLGELFECDQNISTHKLLEMVYKTIKKSKKESKRTTKKKRTIEELLSQNLAISEEIKKLEEDLDEFSLRDWVDMPEEGYG</sequence>
<accession>A0ACC0JGH5</accession>
<evidence type="ECO:0000313" key="1">
    <source>
        <dbReference type="EMBL" id="KAI8423261.1"/>
    </source>
</evidence>
<protein>
    <submittedName>
        <fullName evidence="1">Uncharacterized protein</fullName>
    </submittedName>
</protein>